<dbReference type="PANTHER" id="PTHR47293:SF13">
    <property type="entry name" value="JACALIN-RELATED LECTIN 45"/>
    <property type="match status" value="1"/>
</dbReference>
<dbReference type="CDD" id="cd09612">
    <property type="entry name" value="Jacalin"/>
    <property type="match status" value="3"/>
</dbReference>
<evidence type="ECO:0000313" key="5">
    <source>
        <dbReference type="Proteomes" id="UP000694240"/>
    </source>
</evidence>
<name>A0A8T1Y9V9_9BRAS</name>
<feature type="domain" description="Jacalin-type lectin" evidence="3">
    <location>
        <begin position="424"/>
        <end position="585"/>
    </location>
</feature>
<accession>A0A8T1Y9V9</accession>
<reference evidence="4 5" key="1">
    <citation type="submission" date="2020-12" db="EMBL/GenBank/DDBJ databases">
        <title>Concerted genomic and epigenomic changes stabilize Arabidopsis allopolyploids.</title>
        <authorList>
            <person name="Chen Z."/>
        </authorList>
    </citation>
    <scope>NUCLEOTIDE SEQUENCE [LARGE SCALE GENOMIC DNA]</scope>
    <source>
        <strain evidence="4">Allo738</strain>
        <tissue evidence="4">Leaf</tissue>
    </source>
</reference>
<keyword evidence="5" id="KW-1185">Reference proteome</keyword>
<dbReference type="PROSITE" id="PS51752">
    <property type="entry name" value="JACALIN_LECTIN"/>
    <property type="match status" value="4"/>
</dbReference>
<dbReference type="Proteomes" id="UP000694240">
    <property type="component" value="Chromosome 12"/>
</dbReference>
<sequence length="589" mass="65704">MAKKVEIYGGFGDEFDDGVYDSVRKVCVGVDDDRVSSVEFEYRKGNQTITLSQGKTSSQERKEFVLDHARGEYIKSVEGTYDEYFISSLTFITSVERDREVFGKAVGTKFVLKAKGFDKLVGFRGRSYLGRLNALGAHFAVVLAPPVKKPEAKGGNFGDVWDDGVHDNVCKIKVRRCEESVEMVKFKYVNGTEIVSGDAHGDTSQLPFVKEKFVLSGDEYITSVHAHYGQKFPVGQSVNLHGRFCDGITMLKFKTNKDTYQVLGAETEGYEYVGTSKTMAKKVGIYGGIGEEFDDGVYDSVRKVCVGVDGDRVSSVEFEYGKGNQTITLSHGKKSSQERKEFVLDHDEYIKSVEGTFHQDYFISSLTFITSVERDREVFGKEVGTKFVVKAKGFDKLVGFRGRSSLDRLNALGAHFAVVLTPPVKKLESKGGNNFRNEWDDGIHDNVRKIKVKRYQESVEIVQFKYVNGTEIVLGDAHGFTSQPPMVKEKFVLSEDEYITSVHGHYGQKFPVGQSFNLYARYCNGITMLKFKTNKDTYQVLGAETEGYEYVGTSFVLGETGHKIVGFHGKSSTFSLAQIGVYVSPINNA</sequence>
<gene>
    <name evidence="4" type="ORF">ISN45_Aa07g018980</name>
</gene>
<dbReference type="InterPro" id="IPR001229">
    <property type="entry name" value="Jacalin-like_lectin_dom"/>
</dbReference>
<comment type="similarity">
    <text evidence="1">Belongs to the jacalin lectin family.</text>
</comment>
<dbReference type="SMART" id="SM00915">
    <property type="entry name" value="Jacalin"/>
    <property type="match status" value="4"/>
</dbReference>
<dbReference type="Pfam" id="PF01419">
    <property type="entry name" value="Jacalin"/>
    <property type="match status" value="3"/>
</dbReference>
<dbReference type="FunFam" id="2.100.10.30:FF:000001">
    <property type="entry name" value="Jacalin-related lectin 33"/>
    <property type="match status" value="3"/>
</dbReference>
<protein>
    <submittedName>
        <fullName evidence="4">Jacalin-like lectin domain</fullName>
    </submittedName>
</protein>
<keyword evidence="2" id="KW-0430">Lectin</keyword>
<evidence type="ECO:0000313" key="4">
    <source>
        <dbReference type="EMBL" id="KAG7541853.1"/>
    </source>
</evidence>
<feature type="domain" description="Jacalin-type lectin" evidence="3">
    <location>
        <begin position="1"/>
        <end position="141"/>
    </location>
</feature>
<comment type="caution">
    <text evidence="4">The sequence shown here is derived from an EMBL/GenBank/DDBJ whole genome shotgun (WGS) entry which is preliminary data.</text>
</comment>
<evidence type="ECO:0000256" key="2">
    <source>
        <dbReference type="ARBA" id="ARBA00022734"/>
    </source>
</evidence>
<dbReference type="AlphaFoldDB" id="A0A8T1Y9V9"/>
<dbReference type="EMBL" id="JAEFBK010000012">
    <property type="protein sequence ID" value="KAG7541853.1"/>
    <property type="molecule type" value="Genomic_DNA"/>
</dbReference>
<evidence type="ECO:0000259" key="3">
    <source>
        <dbReference type="PROSITE" id="PS51752"/>
    </source>
</evidence>
<organism evidence="4 5">
    <name type="scientific">Arabidopsis thaliana x Arabidopsis arenosa</name>
    <dbReference type="NCBI Taxonomy" id="1240361"/>
    <lineage>
        <taxon>Eukaryota</taxon>
        <taxon>Viridiplantae</taxon>
        <taxon>Streptophyta</taxon>
        <taxon>Embryophyta</taxon>
        <taxon>Tracheophyta</taxon>
        <taxon>Spermatophyta</taxon>
        <taxon>Magnoliopsida</taxon>
        <taxon>eudicotyledons</taxon>
        <taxon>Gunneridae</taxon>
        <taxon>Pentapetalae</taxon>
        <taxon>rosids</taxon>
        <taxon>malvids</taxon>
        <taxon>Brassicales</taxon>
        <taxon>Brassicaceae</taxon>
        <taxon>Camelineae</taxon>
        <taxon>Arabidopsis</taxon>
    </lineage>
</organism>
<dbReference type="PANTHER" id="PTHR47293">
    <property type="entry name" value="JACALIN-RELATED LECTIN 3"/>
    <property type="match status" value="1"/>
</dbReference>
<feature type="domain" description="Jacalin-type lectin" evidence="3">
    <location>
        <begin position="277"/>
        <end position="418"/>
    </location>
</feature>
<dbReference type="InterPro" id="IPR033734">
    <property type="entry name" value="Jacalin-like_lectin_dom_plant"/>
</dbReference>
<evidence type="ECO:0000256" key="1">
    <source>
        <dbReference type="ARBA" id="ARBA00006568"/>
    </source>
</evidence>
<dbReference type="GO" id="GO:0030246">
    <property type="term" value="F:carbohydrate binding"/>
    <property type="evidence" value="ECO:0007669"/>
    <property type="project" value="UniProtKB-KW"/>
</dbReference>
<feature type="domain" description="Jacalin-type lectin" evidence="3">
    <location>
        <begin position="147"/>
        <end position="269"/>
    </location>
</feature>
<proteinExistence type="inferred from homology"/>